<evidence type="ECO:0000313" key="2">
    <source>
        <dbReference type="EMBL" id="GBO37740.1"/>
    </source>
</evidence>
<sequence>MPIIAKPHLTAPSLNIDVITVQDPYMIPGRPMKPAPGYKMYSSKN</sequence>
<reference evidence="2 3" key="1">
    <citation type="journal article" date="2019" name="Sci. Rep.">
        <title>Orb-weaving spider Araneus ventricosus genome elucidates the spidroin gene catalogue.</title>
        <authorList>
            <person name="Kono N."/>
            <person name="Nakamura H."/>
            <person name="Ohtoshi R."/>
            <person name="Moran D.A.P."/>
            <person name="Shinohara A."/>
            <person name="Yoshida Y."/>
            <person name="Fujiwara M."/>
            <person name="Mori M."/>
            <person name="Tomita M."/>
            <person name="Arakawa K."/>
        </authorList>
    </citation>
    <scope>NUCLEOTIDE SEQUENCE [LARGE SCALE GENOMIC DNA]</scope>
</reference>
<dbReference type="EMBL" id="BGPR01062272">
    <property type="protein sequence ID" value="GBO37739.1"/>
    <property type="molecule type" value="Genomic_DNA"/>
</dbReference>
<feature type="non-terminal residue" evidence="2">
    <location>
        <position position="45"/>
    </location>
</feature>
<protein>
    <submittedName>
        <fullName evidence="2">Uncharacterized protein</fullName>
    </submittedName>
</protein>
<comment type="caution">
    <text evidence="2">The sequence shown here is derived from an EMBL/GenBank/DDBJ whole genome shotgun (WGS) entry which is preliminary data.</text>
</comment>
<keyword evidence="3" id="KW-1185">Reference proteome</keyword>
<gene>
    <name evidence="2" type="ORF">AVEN_123018_1</name>
    <name evidence="1" type="ORF">AVEN_86657_1</name>
</gene>
<evidence type="ECO:0000313" key="1">
    <source>
        <dbReference type="EMBL" id="GBO37739.1"/>
    </source>
</evidence>
<organism evidence="2 3">
    <name type="scientific">Araneus ventricosus</name>
    <name type="common">Orbweaver spider</name>
    <name type="synonym">Epeira ventricosa</name>
    <dbReference type="NCBI Taxonomy" id="182803"/>
    <lineage>
        <taxon>Eukaryota</taxon>
        <taxon>Metazoa</taxon>
        <taxon>Ecdysozoa</taxon>
        <taxon>Arthropoda</taxon>
        <taxon>Chelicerata</taxon>
        <taxon>Arachnida</taxon>
        <taxon>Araneae</taxon>
        <taxon>Araneomorphae</taxon>
        <taxon>Entelegynae</taxon>
        <taxon>Araneoidea</taxon>
        <taxon>Araneidae</taxon>
        <taxon>Araneus</taxon>
    </lineage>
</organism>
<evidence type="ECO:0000313" key="3">
    <source>
        <dbReference type="Proteomes" id="UP000499080"/>
    </source>
</evidence>
<name>A0A4Y2WMT6_ARAVE</name>
<accession>A0A4Y2WMT6</accession>
<dbReference type="EMBL" id="BGPR01062273">
    <property type="protein sequence ID" value="GBO37740.1"/>
    <property type="molecule type" value="Genomic_DNA"/>
</dbReference>
<dbReference type="AlphaFoldDB" id="A0A4Y2WMT6"/>
<dbReference type="Proteomes" id="UP000499080">
    <property type="component" value="Unassembled WGS sequence"/>
</dbReference>
<proteinExistence type="predicted"/>